<evidence type="ECO:0000313" key="4">
    <source>
        <dbReference type="EMBL" id="KAG2936214.1"/>
    </source>
</evidence>
<dbReference type="Proteomes" id="UP000760860">
    <property type="component" value="Unassembled WGS sequence"/>
</dbReference>
<evidence type="ECO:0000313" key="5">
    <source>
        <dbReference type="EMBL" id="KAG2974293.1"/>
    </source>
</evidence>
<evidence type="ECO:0000313" key="6">
    <source>
        <dbReference type="EMBL" id="KAG3210743.1"/>
    </source>
</evidence>
<gene>
    <name evidence="7" type="ORF">PC110_g12787</name>
    <name evidence="2" type="ORF">PC113_g12061</name>
    <name evidence="3" type="ORF">PC115_g10917</name>
    <name evidence="4" type="ORF">PC117_g12158</name>
    <name evidence="5" type="ORF">PC118_g14614</name>
    <name evidence="6" type="ORF">PC129_g18258</name>
</gene>
<organism evidence="7 8">
    <name type="scientific">Phytophthora cactorum</name>
    <dbReference type="NCBI Taxonomy" id="29920"/>
    <lineage>
        <taxon>Eukaryota</taxon>
        <taxon>Sar</taxon>
        <taxon>Stramenopiles</taxon>
        <taxon>Oomycota</taxon>
        <taxon>Peronosporomycetes</taxon>
        <taxon>Peronosporales</taxon>
        <taxon>Peronosporaceae</taxon>
        <taxon>Phytophthora</taxon>
    </lineage>
</organism>
<evidence type="ECO:0000313" key="7">
    <source>
        <dbReference type="EMBL" id="RAW30869.1"/>
    </source>
</evidence>
<sequence length="70" mass="8127">MVNALQDPLTLQESMTHPDAEQECQAINAELDSLRHNSTYEEMYLPANVCPVQTKWVFRRKTLAYESLEK</sequence>
<dbReference type="Proteomes" id="UP000736787">
    <property type="component" value="Unassembled WGS sequence"/>
</dbReference>
<reference evidence="7 8" key="1">
    <citation type="submission" date="2018-01" db="EMBL/GenBank/DDBJ databases">
        <title>Draft genome of the strawberry crown rot pathogen Phytophthora cactorum.</title>
        <authorList>
            <person name="Armitage A.D."/>
            <person name="Lysoe E."/>
            <person name="Nellist C.F."/>
            <person name="Harrison R.J."/>
            <person name="Brurberg M.B."/>
        </authorList>
    </citation>
    <scope>NUCLEOTIDE SEQUENCE [LARGE SCALE GENOMIC DNA]</scope>
    <source>
        <strain evidence="7 8">10300</strain>
    </source>
</reference>
<dbReference type="Proteomes" id="UP000697107">
    <property type="component" value="Unassembled WGS sequence"/>
</dbReference>
<dbReference type="Proteomes" id="UP000251314">
    <property type="component" value="Unassembled WGS sequence"/>
</dbReference>
<dbReference type="VEuPathDB" id="FungiDB:PC110_g12787"/>
<evidence type="ECO:0008006" key="9">
    <source>
        <dbReference type="Google" id="ProtNLM"/>
    </source>
</evidence>
<dbReference type="EMBL" id="RCMK01000328">
    <property type="protein sequence ID" value="KAG2936214.1"/>
    <property type="molecule type" value="Genomic_DNA"/>
</dbReference>
<evidence type="ECO:0000313" key="8">
    <source>
        <dbReference type="Proteomes" id="UP000251314"/>
    </source>
</evidence>
<evidence type="ECO:0000313" key="3">
    <source>
        <dbReference type="EMBL" id="KAG2916753.1"/>
    </source>
</evidence>
<dbReference type="EMBL" id="MJFZ01000349">
    <property type="protein sequence ID" value="RAW30869.1"/>
    <property type="molecule type" value="Genomic_DNA"/>
</dbReference>
<name>A0A329S2F3_9STRA</name>
<dbReference type="AlphaFoldDB" id="A0A329S2F3"/>
<dbReference type="EMBL" id="RCML01000538">
    <property type="protein sequence ID" value="KAG2974293.1"/>
    <property type="molecule type" value="Genomic_DNA"/>
</dbReference>
<dbReference type="Proteomes" id="UP000735874">
    <property type="component" value="Unassembled WGS sequence"/>
</dbReference>
<comment type="caution">
    <text evidence="7">The sequence shown here is derived from an EMBL/GenBank/DDBJ whole genome shotgun (WGS) entry which is preliminary data.</text>
</comment>
<feature type="region of interest" description="Disordered" evidence="1">
    <location>
        <begin position="1"/>
        <end position="20"/>
    </location>
</feature>
<dbReference type="Proteomes" id="UP000774804">
    <property type="component" value="Unassembled WGS sequence"/>
</dbReference>
<evidence type="ECO:0000313" key="2">
    <source>
        <dbReference type="EMBL" id="KAG2855892.1"/>
    </source>
</evidence>
<evidence type="ECO:0000256" key="1">
    <source>
        <dbReference type="SAM" id="MobiDB-lite"/>
    </source>
</evidence>
<dbReference type="EMBL" id="RCMI01000332">
    <property type="protein sequence ID" value="KAG2916753.1"/>
    <property type="molecule type" value="Genomic_DNA"/>
</dbReference>
<protein>
    <recommendedName>
        <fullName evidence="9">Reverse transcriptase Ty1/copia-type domain-containing protein</fullName>
    </recommendedName>
</protein>
<keyword evidence="8" id="KW-1185">Reference proteome</keyword>
<dbReference type="EMBL" id="RCMV01001045">
    <property type="protein sequence ID" value="KAG3210743.1"/>
    <property type="molecule type" value="Genomic_DNA"/>
</dbReference>
<reference evidence="6" key="2">
    <citation type="submission" date="2018-05" db="EMBL/GenBank/DDBJ databases">
        <title>Effector identification in a new, highly contiguous assembly of the strawberry crown rot pathogen Phytophthora cactorum.</title>
        <authorList>
            <person name="Armitage A.D."/>
            <person name="Nellist C.F."/>
            <person name="Bates H."/>
            <person name="Vickerstaff R.J."/>
            <person name="Harrison R.J."/>
        </authorList>
    </citation>
    <scope>NUCLEOTIDE SEQUENCE</scope>
    <source>
        <strain evidence="2">15-7</strain>
        <strain evidence="3">4032</strain>
        <strain evidence="4">4040</strain>
        <strain evidence="5">P415</strain>
        <strain evidence="6">P421</strain>
    </source>
</reference>
<accession>A0A329S2F3</accession>
<dbReference type="EMBL" id="RCMG01000356">
    <property type="protein sequence ID" value="KAG2855892.1"/>
    <property type="molecule type" value="Genomic_DNA"/>
</dbReference>
<dbReference type="OrthoDB" id="6764074at2759"/>
<proteinExistence type="predicted"/>